<gene>
    <name evidence="2" type="ORF">UPYG_G00032030</name>
</gene>
<keyword evidence="1" id="KW-0812">Transmembrane</keyword>
<reference evidence="2 3" key="1">
    <citation type="submission" date="2024-06" db="EMBL/GenBank/DDBJ databases">
        <authorList>
            <person name="Pan Q."/>
            <person name="Wen M."/>
            <person name="Jouanno E."/>
            <person name="Zahm M."/>
            <person name="Klopp C."/>
            <person name="Cabau C."/>
            <person name="Louis A."/>
            <person name="Berthelot C."/>
            <person name="Parey E."/>
            <person name="Roest Crollius H."/>
            <person name="Montfort J."/>
            <person name="Robinson-Rechavi M."/>
            <person name="Bouchez O."/>
            <person name="Lampietro C."/>
            <person name="Lopez Roques C."/>
            <person name="Donnadieu C."/>
            <person name="Postlethwait J."/>
            <person name="Bobe J."/>
            <person name="Verreycken H."/>
            <person name="Guiguen Y."/>
        </authorList>
    </citation>
    <scope>NUCLEOTIDE SEQUENCE [LARGE SCALE GENOMIC DNA]</scope>
    <source>
        <strain evidence="2">Up_M1</strain>
        <tissue evidence="2">Testis</tissue>
    </source>
</reference>
<keyword evidence="1" id="KW-1133">Transmembrane helix</keyword>
<sequence>MVDYLYPLFLLTLLCTPINYTLRDQFGQLQHSPDNYLCKHLYLYTVCTHYVTVCSLYTIIFTTMGFDRSYWQLA</sequence>
<dbReference type="EMBL" id="JAGEUA010000001">
    <property type="protein sequence ID" value="KAL1022767.1"/>
    <property type="molecule type" value="Genomic_DNA"/>
</dbReference>
<comment type="caution">
    <text evidence="2">The sequence shown here is derived from an EMBL/GenBank/DDBJ whole genome shotgun (WGS) entry which is preliminary data.</text>
</comment>
<dbReference type="AlphaFoldDB" id="A0ABD0XQW9"/>
<feature type="transmembrane region" description="Helical" evidence="1">
    <location>
        <begin position="6"/>
        <end position="22"/>
    </location>
</feature>
<evidence type="ECO:0000313" key="3">
    <source>
        <dbReference type="Proteomes" id="UP001557470"/>
    </source>
</evidence>
<keyword evidence="3" id="KW-1185">Reference proteome</keyword>
<evidence type="ECO:0000256" key="1">
    <source>
        <dbReference type="SAM" id="Phobius"/>
    </source>
</evidence>
<evidence type="ECO:0000313" key="2">
    <source>
        <dbReference type="EMBL" id="KAL1022767.1"/>
    </source>
</evidence>
<keyword evidence="1" id="KW-0472">Membrane</keyword>
<protein>
    <submittedName>
        <fullName evidence="2">Uncharacterized protein</fullName>
    </submittedName>
</protein>
<feature type="transmembrane region" description="Helical" evidence="1">
    <location>
        <begin position="42"/>
        <end position="66"/>
    </location>
</feature>
<accession>A0ABD0XQW9</accession>
<proteinExistence type="predicted"/>
<organism evidence="2 3">
    <name type="scientific">Umbra pygmaea</name>
    <name type="common">Eastern mudminnow</name>
    <dbReference type="NCBI Taxonomy" id="75934"/>
    <lineage>
        <taxon>Eukaryota</taxon>
        <taxon>Metazoa</taxon>
        <taxon>Chordata</taxon>
        <taxon>Craniata</taxon>
        <taxon>Vertebrata</taxon>
        <taxon>Euteleostomi</taxon>
        <taxon>Actinopterygii</taxon>
        <taxon>Neopterygii</taxon>
        <taxon>Teleostei</taxon>
        <taxon>Protacanthopterygii</taxon>
        <taxon>Esociformes</taxon>
        <taxon>Umbridae</taxon>
        <taxon>Umbra</taxon>
    </lineage>
</organism>
<name>A0ABD0XQW9_UMBPY</name>
<dbReference type="Proteomes" id="UP001557470">
    <property type="component" value="Unassembled WGS sequence"/>
</dbReference>